<name>A0A4C1UMZ2_EUMVA</name>
<keyword evidence="2" id="KW-1185">Reference proteome</keyword>
<comment type="caution">
    <text evidence="1">The sequence shown here is derived from an EMBL/GenBank/DDBJ whole genome shotgun (WGS) entry which is preliminary data.</text>
</comment>
<organism evidence="1 2">
    <name type="scientific">Eumeta variegata</name>
    <name type="common">Bagworm moth</name>
    <name type="synonym">Eumeta japonica</name>
    <dbReference type="NCBI Taxonomy" id="151549"/>
    <lineage>
        <taxon>Eukaryota</taxon>
        <taxon>Metazoa</taxon>
        <taxon>Ecdysozoa</taxon>
        <taxon>Arthropoda</taxon>
        <taxon>Hexapoda</taxon>
        <taxon>Insecta</taxon>
        <taxon>Pterygota</taxon>
        <taxon>Neoptera</taxon>
        <taxon>Endopterygota</taxon>
        <taxon>Lepidoptera</taxon>
        <taxon>Glossata</taxon>
        <taxon>Ditrysia</taxon>
        <taxon>Tineoidea</taxon>
        <taxon>Psychidae</taxon>
        <taxon>Oiketicinae</taxon>
        <taxon>Eumeta</taxon>
    </lineage>
</organism>
<reference evidence="1 2" key="1">
    <citation type="journal article" date="2019" name="Commun. Biol.">
        <title>The bagworm genome reveals a unique fibroin gene that provides high tensile strength.</title>
        <authorList>
            <person name="Kono N."/>
            <person name="Nakamura H."/>
            <person name="Ohtoshi R."/>
            <person name="Tomita M."/>
            <person name="Numata K."/>
            <person name="Arakawa K."/>
        </authorList>
    </citation>
    <scope>NUCLEOTIDE SEQUENCE [LARGE SCALE GENOMIC DNA]</scope>
</reference>
<gene>
    <name evidence="1" type="ORF">EVAR_18839_1</name>
</gene>
<proteinExistence type="predicted"/>
<dbReference type="EMBL" id="BGZK01000192">
    <property type="protein sequence ID" value="GBP27362.1"/>
    <property type="molecule type" value="Genomic_DNA"/>
</dbReference>
<evidence type="ECO:0000313" key="2">
    <source>
        <dbReference type="Proteomes" id="UP000299102"/>
    </source>
</evidence>
<dbReference type="Proteomes" id="UP000299102">
    <property type="component" value="Unassembled WGS sequence"/>
</dbReference>
<sequence length="122" mass="13210">MAYNSKQMCRAGAITAKEVCDGGAASRGRGRARHAAAGLMLMAAAPRKLCVVWFTAQAISPRRPQIGALNEHPNTKSDTTDVEAIKKPHHDFVCTLRSAHLLLALLTEYFPVSFVNSPSDFT</sequence>
<accession>A0A4C1UMZ2</accession>
<evidence type="ECO:0000313" key="1">
    <source>
        <dbReference type="EMBL" id="GBP27362.1"/>
    </source>
</evidence>
<protein>
    <submittedName>
        <fullName evidence="1">Uncharacterized protein</fullName>
    </submittedName>
</protein>
<dbReference type="AlphaFoldDB" id="A0A4C1UMZ2"/>